<comment type="caution">
    <text evidence="1">The sequence shown here is derived from an EMBL/GenBank/DDBJ whole genome shotgun (WGS) entry which is preliminary data.</text>
</comment>
<reference evidence="1" key="2">
    <citation type="journal article" date="2022" name="New Phytol.">
        <title>Evolutionary transition to the ectomycorrhizal habit in the genomes of a hyperdiverse lineage of mushroom-forming fungi.</title>
        <authorList>
            <person name="Looney B."/>
            <person name="Miyauchi S."/>
            <person name="Morin E."/>
            <person name="Drula E."/>
            <person name="Courty P.E."/>
            <person name="Kohler A."/>
            <person name="Kuo A."/>
            <person name="LaButti K."/>
            <person name="Pangilinan J."/>
            <person name="Lipzen A."/>
            <person name="Riley R."/>
            <person name="Andreopoulos W."/>
            <person name="He G."/>
            <person name="Johnson J."/>
            <person name="Nolan M."/>
            <person name="Tritt A."/>
            <person name="Barry K.W."/>
            <person name="Grigoriev I.V."/>
            <person name="Nagy L.G."/>
            <person name="Hibbett D."/>
            <person name="Henrissat B."/>
            <person name="Matheny P.B."/>
            <person name="Labbe J."/>
            <person name="Martin F.M."/>
        </authorList>
    </citation>
    <scope>NUCLEOTIDE SEQUENCE</scope>
    <source>
        <strain evidence="1">EC-137</strain>
    </source>
</reference>
<evidence type="ECO:0000313" key="1">
    <source>
        <dbReference type="EMBL" id="KAI0036093.1"/>
    </source>
</evidence>
<sequence>MYSSSTKRHILPPPHTAGISLKGLRTHIEPSQVPSPTEAIEADREKWESQVFYTLPGTHVPLSTTDYVAIDQGLPASSRSFEVFAQSSRPGTGNSSPKFIRLSTYSIPSTSRLAEELSIPLAAVIQPFADLDPREEPVPVVAFPDTLPPRCAKCRAYINPWVSWVAGGNKWRCNLCGHETEVASQYFAPLDNNLVRQDYADRVELRKGTVDFSVPSEEYWASQPPDGFIPSYSTDPSSKSRQRAPEPMRFCFLLEVTNEAIQSGFLHGACLSLKNALYGYTQEDGTMGPPCFPDGCTLAIVTFDSALHFYDLSPNQSESPMLFVPDVNEPFAPLPSASLYVGPSQSRTVIEQLLDNLADRHSATMTTSACFGSAIQACLSSLAHHGGHIVSFVRSMPNSGYGALQPRTAVEESQLYDTNKEKALFSPRLIEWGKLADQCGEAGVGVSIFMAPSSPVDVASIGVLASTTGGDLFLHPLYKPVKDGPVLGSQLRRLLSRTTNYNCSLRIRSSTGIRIDQHYGNFYLSEPSTPSLGILDADKAITCTFSVHKALSSREYAFFQAAILYTTVQGERLVRVINLAAQIAELAGNVFRFADMDAVTTYLARHGRNVSADMRNLHAHWLASLGTRQTMFYLYPRVLALHDLDDKIALPDQNTGVVHEPSLMRASHQFMEAGGLYLVDNEEVQGLWVGAAASPQLLLDVFGVDDLVGVDPYMTVLPTLQTRLSLQIRNVFARRLALRGGCVLRFFVTRQNMDAAEIEFADLLVEDHNNASLAYTDYLSLVHKQISAAIQNGTPLNLGTGLRAPW</sequence>
<dbReference type="Proteomes" id="UP000814128">
    <property type="component" value="Unassembled WGS sequence"/>
</dbReference>
<gene>
    <name evidence="1" type="ORF">K488DRAFT_82360</name>
</gene>
<proteinExistence type="predicted"/>
<keyword evidence="2" id="KW-1185">Reference proteome</keyword>
<evidence type="ECO:0000313" key="2">
    <source>
        <dbReference type="Proteomes" id="UP000814128"/>
    </source>
</evidence>
<reference evidence="1" key="1">
    <citation type="submission" date="2021-02" db="EMBL/GenBank/DDBJ databases">
        <authorList>
            <consortium name="DOE Joint Genome Institute"/>
            <person name="Ahrendt S."/>
            <person name="Looney B.P."/>
            <person name="Miyauchi S."/>
            <person name="Morin E."/>
            <person name="Drula E."/>
            <person name="Courty P.E."/>
            <person name="Chicoki N."/>
            <person name="Fauchery L."/>
            <person name="Kohler A."/>
            <person name="Kuo A."/>
            <person name="Labutti K."/>
            <person name="Pangilinan J."/>
            <person name="Lipzen A."/>
            <person name="Riley R."/>
            <person name="Andreopoulos W."/>
            <person name="He G."/>
            <person name="Johnson J."/>
            <person name="Barry K.W."/>
            <person name="Grigoriev I.V."/>
            <person name="Nagy L."/>
            <person name="Hibbett D."/>
            <person name="Henrissat B."/>
            <person name="Matheny P.B."/>
            <person name="Labbe J."/>
            <person name="Martin F."/>
        </authorList>
    </citation>
    <scope>NUCLEOTIDE SEQUENCE</scope>
    <source>
        <strain evidence="1">EC-137</strain>
    </source>
</reference>
<protein>
    <submittedName>
        <fullName evidence="1">Sec24-like protein</fullName>
    </submittedName>
</protein>
<name>A0ACB8QWM5_9AGAM</name>
<accession>A0ACB8QWM5</accession>
<dbReference type="EMBL" id="MU273475">
    <property type="protein sequence ID" value="KAI0036093.1"/>
    <property type="molecule type" value="Genomic_DNA"/>
</dbReference>
<organism evidence="1 2">
    <name type="scientific">Vararia minispora EC-137</name>
    <dbReference type="NCBI Taxonomy" id="1314806"/>
    <lineage>
        <taxon>Eukaryota</taxon>
        <taxon>Fungi</taxon>
        <taxon>Dikarya</taxon>
        <taxon>Basidiomycota</taxon>
        <taxon>Agaricomycotina</taxon>
        <taxon>Agaricomycetes</taxon>
        <taxon>Russulales</taxon>
        <taxon>Lachnocladiaceae</taxon>
        <taxon>Vararia</taxon>
    </lineage>
</organism>